<feature type="non-terminal residue" evidence="1">
    <location>
        <position position="130"/>
    </location>
</feature>
<keyword evidence="2" id="KW-1185">Reference proteome</keyword>
<feature type="non-terminal residue" evidence="1">
    <location>
        <position position="1"/>
    </location>
</feature>
<gene>
    <name evidence="1" type="ORF">GMARGA_LOCUS44685</name>
</gene>
<reference evidence="1 2" key="1">
    <citation type="submission" date="2021-06" db="EMBL/GenBank/DDBJ databases">
        <authorList>
            <person name="Kallberg Y."/>
            <person name="Tangrot J."/>
            <person name="Rosling A."/>
        </authorList>
    </citation>
    <scope>NUCLEOTIDE SEQUENCE [LARGE SCALE GENOMIC DNA]</scope>
    <source>
        <strain evidence="1 2">120-4 pot B 10/14</strain>
    </source>
</reference>
<evidence type="ECO:0000313" key="1">
    <source>
        <dbReference type="EMBL" id="CAG8855864.1"/>
    </source>
</evidence>
<organism evidence="1 2">
    <name type="scientific">Gigaspora margarita</name>
    <dbReference type="NCBI Taxonomy" id="4874"/>
    <lineage>
        <taxon>Eukaryota</taxon>
        <taxon>Fungi</taxon>
        <taxon>Fungi incertae sedis</taxon>
        <taxon>Mucoromycota</taxon>
        <taxon>Glomeromycotina</taxon>
        <taxon>Glomeromycetes</taxon>
        <taxon>Diversisporales</taxon>
        <taxon>Gigasporaceae</taxon>
        <taxon>Gigaspora</taxon>
    </lineage>
</organism>
<protein>
    <submittedName>
        <fullName evidence="1">36396_t:CDS:1</fullName>
    </submittedName>
</protein>
<dbReference type="Proteomes" id="UP000789901">
    <property type="component" value="Unassembled WGS sequence"/>
</dbReference>
<sequence>LRQKWECKICNKICYVNGDRYLELTPYHLQMLAKDIIRKNTTIDILPVYPIFNITYRRIVQPYSLLQPTTSINNPVHSMPYSPQSQIIYYPSPVHSALPSGPFGSLNMNYPSTSVTHSFTTVREFFLELE</sequence>
<dbReference type="EMBL" id="CAJVQB010153980">
    <property type="protein sequence ID" value="CAG8855864.1"/>
    <property type="molecule type" value="Genomic_DNA"/>
</dbReference>
<proteinExistence type="predicted"/>
<evidence type="ECO:0000313" key="2">
    <source>
        <dbReference type="Proteomes" id="UP000789901"/>
    </source>
</evidence>
<accession>A0ABN7XP53</accession>
<comment type="caution">
    <text evidence="1">The sequence shown here is derived from an EMBL/GenBank/DDBJ whole genome shotgun (WGS) entry which is preliminary data.</text>
</comment>
<name>A0ABN7XP53_GIGMA</name>